<dbReference type="InterPro" id="IPR032710">
    <property type="entry name" value="NTF2-like_dom_sf"/>
</dbReference>
<gene>
    <name evidence="2" type="ORF">METZ01_LOCUS414146</name>
</gene>
<dbReference type="SUPFAM" id="SSF54427">
    <property type="entry name" value="NTF2-like"/>
    <property type="match status" value="1"/>
</dbReference>
<name>A0A382WR03_9ZZZZ</name>
<feature type="domain" description="SnoaL-like" evidence="1">
    <location>
        <begin position="12"/>
        <end position="134"/>
    </location>
</feature>
<feature type="non-terminal residue" evidence="2">
    <location>
        <position position="185"/>
    </location>
</feature>
<sequence>MNMEDLERRLRVMEDVEEIKRLKARYCAYCDDNYNATAIASLFTEDAVWDGGIRGRADGRQGIHDFFFQASQRLPFAIHMVMNPDIEVNGDTATGSWYLFQACTYAEDNQAIWGSGRYDEEYVRLDGVWMFKHLKLTWFFWTPFEQGWAKAQFSKPLSSRTGRYEPDARLGCYRHRSQQRAGQGH</sequence>
<organism evidence="2">
    <name type="scientific">marine metagenome</name>
    <dbReference type="NCBI Taxonomy" id="408172"/>
    <lineage>
        <taxon>unclassified sequences</taxon>
        <taxon>metagenomes</taxon>
        <taxon>ecological metagenomes</taxon>
    </lineage>
</organism>
<evidence type="ECO:0000313" key="2">
    <source>
        <dbReference type="EMBL" id="SVD61292.1"/>
    </source>
</evidence>
<accession>A0A382WR03</accession>
<dbReference type="InterPro" id="IPR037401">
    <property type="entry name" value="SnoaL-like"/>
</dbReference>
<dbReference type="AlphaFoldDB" id="A0A382WR03"/>
<dbReference type="EMBL" id="UINC01161859">
    <property type="protein sequence ID" value="SVD61292.1"/>
    <property type="molecule type" value="Genomic_DNA"/>
</dbReference>
<reference evidence="2" key="1">
    <citation type="submission" date="2018-05" db="EMBL/GenBank/DDBJ databases">
        <authorList>
            <person name="Lanie J.A."/>
            <person name="Ng W.-L."/>
            <person name="Kazmierczak K.M."/>
            <person name="Andrzejewski T.M."/>
            <person name="Davidsen T.M."/>
            <person name="Wayne K.J."/>
            <person name="Tettelin H."/>
            <person name="Glass J.I."/>
            <person name="Rusch D."/>
            <person name="Podicherti R."/>
            <person name="Tsui H.-C.T."/>
            <person name="Winkler M.E."/>
        </authorList>
    </citation>
    <scope>NUCLEOTIDE SEQUENCE</scope>
</reference>
<dbReference type="Gene3D" id="3.10.450.50">
    <property type="match status" value="1"/>
</dbReference>
<protein>
    <recommendedName>
        <fullName evidence="1">SnoaL-like domain-containing protein</fullName>
    </recommendedName>
</protein>
<dbReference type="Pfam" id="PF13577">
    <property type="entry name" value="SnoaL_4"/>
    <property type="match status" value="1"/>
</dbReference>
<dbReference type="CDD" id="cd00531">
    <property type="entry name" value="NTF2_like"/>
    <property type="match status" value="1"/>
</dbReference>
<evidence type="ECO:0000259" key="1">
    <source>
        <dbReference type="Pfam" id="PF13577"/>
    </source>
</evidence>
<proteinExistence type="predicted"/>